<name>A0AB38ZM77_9VIRU</name>
<reference evidence="1" key="1">
    <citation type="submission" date="2024-01" db="EMBL/GenBank/DDBJ databases">
        <title>Genomic and biogeographic characterisation of Mantoniella tinhauana virus 1, the first discovered Mantoniella-infecting prasinovirus.</title>
        <authorList>
            <person name="Rey Redondo E."/>
            <person name="Yung C.C.M."/>
        </authorList>
    </citation>
    <scope>NUCLEOTIDE SEQUENCE</scope>
    <source>
        <strain evidence="1">Lau Fau Shan</strain>
    </source>
</reference>
<sequence length="181" mass="20269">MNYLIVIALLLLVLFLTTTREGFTEAFGLSGYTKPTGPMKFNDPGVDLSGYARVEASVDNDMVESFVMIANKEITKRTGVLTYIIETSYIHKYRGNDKDLYECMFMVVKKGGFSHGFSILAFFEMENGAPRLISLRSQPITSGALDTLDDSMGKTFVEYSLVKEKAVPLKSEFDSIKNKLR</sequence>
<organism evidence="1">
    <name type="scientific">Mantoniella tinhauana virus 1</name>
    <dbReference type="NCBI Taxonomy" id="3111543"/>
    <lineage>
        <taxon>Viruses</taxon>
    </lineage>
</organism>
<accession>A0AB38ZM77</accession>
<evidence type="ECO:0000313" key="1">
    <source>
        <dbReference type="EMBL" id="XAO13483.1"/>
    </source>
</evidence>
<proteinExistence type="predicted"/>
<dbReference type="EMBL" id="PP130629">
    <property type="protein sequence ID" value="XAO13483.1"/>
    <property type="molecule type" value="Genomic_DNA"/>
</dbReference>
<protein>
    <submittedName>
        <fullName evidence="1">Uncharacterized protein</fullName>
    </submittedName>
</protein>